<feature type="region of interest" description="Disordered" evidence="6">
    <location>
        <begin position="327"/>
        <end position="349"/>
    </location>
</feature>
<evidence type="ECO:0008006" key="9">
    <source>
        <dbReference type="Google" id="ProtNLM"/>
    </source>
</evidence>
<dbReference type="GO" id="GO:0005886">
    <property type="term" value="C:plasma membrane"/>
    <property type="evidence" value="ECO:0007669"/>
    <property type="project" value="UniProtKB-SubCell"/>
</dbReference>
<dbReference type="Pfam" id="PF03706">
    <property type="entry name" value="LPG_synthase_TM"/>
    <property type="match status" value="1"/>
</dbReference>
<proteinExistence type="predicted"/>
<organism evidence="8">
    <name type="scientific">uncultured Thermomicrobiales bacterium</name>
    <dbReference type="NCBI Taxonomy" id="1645740"/>
    <lineage>
        <taxon>Bacteria</taxon>
        <taxon>Pseudomonadati</taxon>
        <taxon>Thermomicrobiota</taxon>
        <taxon>Thermomicrobia</taxon>
        <taxon>Thermomicrobiales</taxon>
        <taxon>environmental samples</taxon>
    </lineage>
</organism>
<keyword evidence="2" id="KW-1003">Cell membrane</keyword>
<feature type="transmembrane region" description="Helical" evidence="7">
    <location>
        <begin position="211"/>
        <end position="232"/>
    </location>
</feature>
<dbReference type="EMBL" id="CADCWJ010000344">
    <property type="protein sequence ID" value="CAA9560539.1"/>
    <property type="molecule type" value="Genomic_DNA"/>
</dbReference>
<evidence type="ECO:0000256" key="2">
    <source>
        <dbReference type="ARBA" id="ARBA00022475"/>
    </source>
</evidence>
<feature type="transmembrane region" description="Helical" evidence="7">
    <location>
        <begin position="146"/>
        <end position="167"/>
    </location>
</feature>
<feature type="transmembrane region" description="Helical" evidence="7">
    <location>
        <begin position="291"/>
        <end position="312"/>
    </location>
</feature>
<keyword evidence="3 7" id="KW-0812">Transmembrane</keyword>
<comment type="subcellular location">
    <subcellularLocation>
        <location evidence="1">Cell membrane</location>
        <topology evidence="1">Multi-pass membrane protein</topology>
    </subcellularLocation>
</comment>
<dbReference type="PANTHER" id="PTHR39087:SF2">
    <property type="entry name" value="UPF0104 MEMBRANE PROTEIN MJ1595"/>
    <property type="match status" value="1"/>
</dbReference>
<evidence type="ECO:0000313" key="8">
    <source>
        <dbReference type="EMBL" id="CAA9560539.1"/>
    </source>
</evidence>
<keyword evidence="5 7" id="KW-0472">Membrane</keyword>
<name>A0A6J4UUR5_9BACT</name>
<reference evidence="8" key="1">
    <citation type="submission" date="2020-02" db="EMBL/GenBank/DDBJ databases">
        <authorList>
            <person name="Meier V. D."/>
        </authorList>
    </citation>
    <scope>NUCLEOTIDE SEQUENCE</scope>
    <source>
        <strain evidence="8">AVDCRST_MAG87</strain>
    </source>
</reference>
<gene>
    <name evidence="8" type="ORF">AVDCRST_MAG87-1547</name>
</gene>
<protein>
    <recommendedName>
        <fullName evidence="9">Flippase-like domain-containing protein</fullName>
    </recommendedName>
</protein>
<evidence type="ECO:0000256" key="1">
    <source>
        <dbReference type="ARBA" id="ARBA00004651"/>
    </source>
</evidence>
<dbReference type="PANTHER" id="PTHR39087">
    <property type="entry name" value="UPF0104 MEMBRANE PROTEIN MJ1595"/>
    <property type="match status" value="1"/>
</dbReference>
<evidence type="ECO:0000256" key="7">
    <source>
        <dbReference type="SAM" id="Phobius"/>
    </source>
</evidence>
<evidence type="ECO:0000256" key="3">
    <source>
        <dbReference type="ARBA" id="ARBA00022692"/>
    </source>
</evidence>
<dbReference type="InterPro" id="IPR022791">
    <property type="entry name" value="L-PG_synthase/AglD"/>
</dbReference>
<dbReference type="NCBIfam" id="TIGR00374">
    <property type="entry name" value="flippase-like domain"/>
    <property type="match status" value="1"/>
</dbReference>
<evidence type="ECO:0000256" key="4">
    <source>
        <dbReference type="ARBA" id="ARBA00022989"/>
    </source>
</evidence>
<accession>A0A6J4UUR5</accession>
<evidence type="ECO:0000256" key="6">
    <source>
        <dbReference type="SAM" id="MobiDB-lite"/>
    </source>
</evidence>
<feature type="transmembrane region" description="Helical" evidence="7">
    <location>
        <begin position="38"/>
        <end position="56"/>
    </location>
</feature>
<keyword evidence="4 7" id="KW-1133">Transmembrane helix</keyword>
<evidence type="ECO:0000256" key="5">
    <source>
        <dbReference type="ARBA" id="ARBA00023136"/>
    </source>
</evidence>
<sequence>MRSWRAWLGIAISAVFLYIAFRGQNLGEVRDALGEANLWWVPPALVLYFIGVWIRAARWNILLAPLAKSDSRQLFPVVVVGYMANNVLPLRTGEIVRAYLIRRKYNVRKTSVLATIAVERIFDGLTMLGFMLVATAFVSFTSELRHLAIITFVLFTGLLVGLFLLTLGGTLLDRLIQLVLGPLPTRIADSVERLTESFLSGLGVFRNRRDLLRVASLSLAAWLFEASMYYTIARGFGTVIRDAMGIAATLMTTGVANMATLIPSSPGYIGQFEFGVKLVLNGALDVPQNQALAYAILVHAALYFPITIWGVIEWSRQHLSFRQVRDVTEEGDAPQPVPPETGAAVPSGS</sequence>
<feature type="transmembrane region" description="Helical" evidence="7">
    <location>
        <begin position="112"/>
        <end position="140"/>
    </location>
</feature>
<dbReference type="AlphaFoldDB" id="A0A6J4UUR5"/>